<organism evidence="2">
    <name type="scientific">candidate division WOR-3 bacterium</name>
    <dbReference type="NCBI Taxonomy" id="2052148"/>
    <lineage>
        <taxon>Bacteria</taxon>
        <taxon>Bacteria division WOR-3</taxon>
    </lineage>
</organism>
<dbReference type="PANTHER" id="PTHR30548">
    <property type="entry name" value="2-HYDROXYGLUTARYL-COA DEHYDRATASE, D-COMPONENT-RELATED"/>
    <property type="match status" value="1"/>
</dbReference>
<dbReference type="Gene3D" id="3.40.50.11900">
    <property type="match status" value="1"/>
</dbReference>
<comment type="caution">
    <text evidence="2">The sequence shown here is derived from an EMBL/GenBank/DDBJ whole genome shotgun (WGS) entry which is preliminary data.</text>
</comment>
<comment type="similarity">
    <text evidence="1">Belongs to the FldB/FldC dehydratase alpha/beta subunit family.</text>
</comment>
<evidence type="ECO:0000313" key="2">
    <source>
        <dbReference type="EMBL" id="HEN28604.1"/>
    </source>
</evidence>
<dbReference type="Pfam" id="PF06050">
    <property type="entry name" value="HGD-D"/>
    <property type="match status" value="1"/>
</dbReference>
<reference evidence="2" key="1">
    <citation type="journal article" date="2020" name="mSystems">
        <title>Genome- and Community-Level Interaction Insights into Carbon Utilization and Element Cycling Functions of Hydrothermarchaeota in Hydrothermal Sediment.</title>
        <authorList>
            <person name="Zhou Z."/>
            <person name="Liu Y."/>
            <person name="Xu W."/>
            <person name="Pan J."/>
            <person name="Luo Z.H."/>
            <person name="Li M."/>
        </authorList>
    </citation>
    <scope>NUCLEOTIDE SEQUENCE [LARGE SCALE GENOMIC DNA]</scope>
    <source>
        <strain evidence="2">SpSt-34</strain>
    </source>
</reference>
<accession>A0A7C2K4B1</accession>
<dbReference type="AlphaFoldDB" id="A0A7C2K4B1"/>
<gene>
    <name evidence="2" type="ORF">ENQ77_08195</name>
</gene>
<dbReference type="InterPro" id="IPR010327">
    <property type="entry name" value="FldB/FldC_alpha/beta"/>
</dbReference>
<protein>
    <submittedName>
        <fullName evidence="2">2-hydroxyacyl-CoA dehydratase</fullName>
    </submittedName>
</protein>
<dbReference type="PANTHER" id="PTHR30548:SF2">
    <property type="entry name" value="2-HYDROXYACYL-COA DEHYDRATASE,D-COMPONENT"/>
    <property type="match status" value="1"/>
</dbReference>
<sequence>MDFLERANFYENYILKLQKRLERLKESPDPRRLKANKLRYELEIEEAKEILRAWKEGKPFSNGGDLTAGILTKAMGFTPAGSVGAAFQTLTPQKYLDHAAARGLPVEKSCDMTMMPFAMMECGDLPFEDIAICDNHACTPMMLRGIYMAYKGEVHTYFIDIPFEQNDDAITYVADQLREFIEYAERKFKDKGIKYDEEKLVELLEINDKIQKANEEVYEMLKNKPCPIGGYDVFLIGGIISPSKKALEYVQARTEEIKERVDKGIGAIPDEKIRIMWTTTRPFFMDPFSPLSKWGANVCFYYAGPVGTWAPFPGRIFWKRELSPIEKVAALALSDQWGHSGTRWVEPMIWICRDLEIDAIINYNMVGCVATLGLRKIIEERAEKELGIPTLQLEGKQWDKRYADEKIISEKLETFAQLCLIQKGIL</sequence>
<evidence type="ECO:0000256" key="1">
    <source>
        <dbReference type="ARBA" id="ARBA00005806"/>
    </source>
</evidence>
<dbReference type="EMBL" id="DSOL01000232">
    <property type="protein sequence ID" value="HEN28604.1"/>
    <property type="molecule type" value="Genomic_DNA"/>
</dbReference>
<name>A0A7C2K4B1_UNCW3</name>
<proteinExistence type="inferred from homology"/>